<dbReference type="EnsemblMetazoa" id="G979.2">
    <property type="protein sequence ID" value="G979.2:cds"/>
    <property type="gene ID" value="G979"/>
</dbReference>
<dbReference type="OMA" id="LHATKMI"/>
<dbReference type="KEGG" id="crg:105340315"/>
<dbReference type="OrthoDB" id="6284251at2759"/>
<dbReference type="GO" id="GO:0050821">
    <property type="term" value="P:protein stabilization"/>
    <property type="evidence" value="ECO:0007669"/>
    <property type="project" value="TreeGrafter"/>
</dbReference>
<dbReference type="FunCoup" id="K1QHD5">
    <property type="interactions" value="305"/>
</dbReference>
<dbReference type="EnsemblMetazoa" id="G979.3">
    <property type="protein sequence ID" value="G979.3:cds"/>
    <property type="gene ID" value="G979"/>
</dbReference>
<sequence>MSKKMKHNSQFVMVGTSGEEDSRPFVWKCLDEIGKRVEKLREDAVKLEAEKKVLLSMLQDVQDKNNRNMPEVEVEEIEAMAERLVCRCLTVDIGIITPRTEEQETALNKVNKLMHEIEQQFNLDIQKTLHRAKAYLNACLSEPVGAHIDHRFQGMIIECNIDDQKKIRKRLECLVETYSPSEDLNG</sequence>
<dbReference type="PANTHER" id="PTHR12334:SF6">
    <property type="entry name" value="BAG FAMILY MOLECULAR CHAPERONE REGULATOR 2"/>
    <property type="match status" value="1"/>
</dbReference>
<dbReference type="HOGENOM" id="CLU_072417_2_0_1"/>
<reference evidence="2" key="1">
    <citation type="journal article" date="2012" name="Nature">
        <title>The oyster genome reveals stress adaptation and complexity of shell formation.</title>
        <authorList>
            <person name="Zhang G."/>
            <person name="Fang X."/>
            <person name="Guo X."/>
            <person name="Li L."/>
            <person name="Luo R."/>
            <person name="Xu F."/>
            <person name="Yang P."/>
            <person name="Zhang L."/>
            <person name="Wang X."/>
            <person name="Qi H."/>
            <person name="Xiong Z."/>
            <person name="Que H."/>
            <person name="Xie Y."/>
            <person name="Holland P.W."/>
            <person name="Paps J."/>
            <person name="Zhu Y."/>
            <person name="Wu F."/>
            <person name="Chen Y."/>
            <person name="Wang J."/>
            <person name="Peng C."/>
            <person name="Meng J."/>
            <person name="Yang L."/>
            <person name="Liu J."/>
            <person name="Wen B."/>
            <person name="Zhang N."/>
            <person name="Huang Z."/>
            <person name="Zhu Q."/>
            <person name="Feng Y."/>
            <person name="Mount A."/>
            <person name="Hedgecock D."/>
            <person name="Xu Z."/>
            <person name="Liu Y."/>
            <person name="Domazet-Loso T."/>
            <person name="Du Y."/>
            <person name="Sun X."/>
            <person name="Zhang S."/>
            <person name="Liu B."/>
            <person name="Cheng P."/>
            <person name="Jiang X."/>
            <person name="Li J."/>
            <person name="Fan D."/>
            <person name="Wang W."/>
            <person name="Fu W."/>
            <person name="Wang T."/>
            <person name="Wang B."/>
            <person name="Zhang J."/>
            <person name="Peng Z."/>
            <person name="Li Y."/>
            <person name="Li N."/>
            <person name="Wang J."/>
            <person name="Chen M."/>
            <person name="He Y."/>
            <person name="Tan F."/>
            <person name="Song X."/>
            <person name="Zheng Q."/>
            <person name="Huang R."/>
            <person name="Yang H."/>
            <person name="Du X."/>
            <person name="Chen L."/>
            <person name="Yang M."/>
            <person name="Gaffney P.M."/>
            <person name="Wang S."/>
            <person name="Luo L."/>
            <person name="She Z."/>
            <person name="Ming Y."/>
            <person name="Huang W."/>
            <person name="Zhang S."/>
            <person name="Huang B."/>
            <person name="Zhang Y."/>
            <person name="Qu T."/>
            <person name="Ni P."/>
            <person name="Miao G."/>
            <person name="Wang J."/>
            <person name="Wang Q."/>
            <person name="Steinberg C.E."/>
            <person name="Wang H."/>
            <person name="Li N."/>
            <person name="Qian L."/>
            <person name="Zhang G."/>
            <person name="Li Y."/>
            <person name="Yang H."/>
            <person name="Liu X."/>
            <person name="Wang J."/>
            <person name="Yin Y."/>
            <person name="Wang J."/>
        </authorList>
    </citation>
    <scope>NUCLEOTIDE SEQUENCE [LARGE SCALE GENOMIC DNA]</scope>
    <source>
        <strain evidence="2">05x7-T-G4-1.051#20</strain>
    </source>
</reference>
<dbReference type="EnsemblMetazoa" id="G979.1">
    <property type="protein sequence ID" value="G979.1:cds"/>
    <property type="gene ID" value="G979"/>
</dbReference>
<evidence type="ECO:0000313" key="4">
    <source>
        <dbReference type="Proteomes" id="UP000005408"/>
    </source>
</evidence>
<keyword evidence="4" id="KW-1185">Reference proteome</keyword>
<dbReference type="Proteomes" id="UP000005408">
    <property type="component" value="Unassembled WGS sequence"/>
</dbReference>
<evidence type="ECO:0000313" key="3">
    <source>
        <dbReference type="EnsemblMetazoa" id="G979.1:cds"/>
    </source>
</evidence>
<dbReference type="GO" id="GO:0000774">
    <property type="term" value="F:adenyl-nucleotide exchange factor activity"/>
    <property type="evidence" value="ECO:0007669"/>
    <property type="project" value="InterPro"/>
</dbReference>
<gene>
    <name evidence="2" type="ORF">CGI_10024149</name>
</gene>
<name>K1QHD5_MAGGI</name>
<evidence type="ECO:0000313" key="2">
    <source>
        <dbReference type="EMBL" id="EKC36222.1"/>
    </source>
</evidence>
<dbReference type="EMBL" id="JH817566">
    <property type="protein sequence ID" value="EKC36222.1"/>
    <property type="molecule type" value="Genomic_DNA"/>
</dbReference>
<proteinExistence type="predicted"/>
<dbReference type="Gene3D" id="1.20.58.890">
    <property type="match status" value="1"/>
</dbReference>
<dbReference type="GO" id="GO:0051087">
    <property type="term" value="F:protein-folding chaperone binding"/>
    <property type="evidence" value="ECO:0007669"/>
    <property type="project" value="InterPro"/>
</dbReference>
<dbReference type="PANTHER" id="PTHR12334">
    <property type="entry name" value="BAG FAMILY MOLECULAR CHAPERONE REGULATOR 2"/>
    <property type="match status" value="1"/>
</dbReference>
<protein>
    <submittedName>
        <fullName evidence="2 3">BAG family molecular chaperone regulator 2</fullName>
    </submittedName>
</protein>
<reference evidence="3" key="2">
    <citation type="submission" date="2022-08" db="UniProtKB">
        <authorList>
            <consortium name="EnsemblMetazoa"/>
        </authorList>
    </citation>
    <scope>IDENTIFICATION</scope>
    <source>
        <strain evidence="3">05x7-T-G4-1.051#20</strain>
    </source>
</reference>
<dbReference type="AlphaFoldDB" id="K1QHD5"/>
<evidence type="ECO:0000256" key="1">
    <source>
        <dbReference type="SAM" id="Coils"/>
    </source>
</evidence>
<dbReference type="InterPro" id="IPR037689">
    <property type="entry name" value="BAG2"/>
</dbReference>
<organism evidence="2">
    <name type="scientific">Magallana gigas</name>
    <name type="common">Pacific oyster</name>
    <name type="synonym">Crassostrea gigas</name>
    <dbReference type="NCBI Taxonomy" id="29159"/>
    <lineage>
        <taxon>Eukaryota</taxon>
        <taxon>Metazoa</taxon>
        <taxon>Spiralia</taxon>
        <taxon>Lophotrochozoa</taxon>
        <taxon>Mollusca</taxon>
        <taxon>Bivalvia</taxon>
        <taxon>Autobranchia</taxon>
        <taxon>Pteriomorphia</taxon>
        <taxon>Ostreida</taxon>
        <taxon>Ostreoidea</taxon>
        <taxon>Ostreidae</taxon>
        <taxon>Magallana</taxon>
    </lineage>
</organism>
<accession>K1QHD5</accession>
<feature type="coiled-coil region" evidence="1">
    <location>
        <begin position="30"/>
        <end position="64"/>
    </location>
</feature>
<keyword evidence="1" id="KW-0175">Coiled coil</keyword>